<dbReference type="InterPro" id="IPR000551">
    <property type="entry name" value="MerR-type_HTH_dom"/>
</dbReference>
<protein>
    <submittedName>
        <fullName evidence="4">DNA-binding transcriptional MerR regulator</fullName>
    </submittedName>
</protein>
<dbReference type="OrthoDB" id="9810140at2"/>
<dbReference type="AlphaFoldDB" id="A0A7W6BYM5"/>
<organism evidence="4 5">
    <name type="scientific">Aureimonas phyllosphaerae</name>
    <dbReference type="NCBI Taxonomy" id="1166078"/>
    <lineage>
        <taxon>Bacteria</taxon>
        <taxon>Pseudomonadati</taxon>
        <taxon>Pseudomonadota</taxon>
        <taxon>Alphaproteobacteria</taxon>
        <taxon>Hyphomicrobiales</taxon>
        <taxon>Aurantimonadaceae</taxon>
        <taxon>Aureimonas</taxon>
    </lineage>
</organism>
<name>A0A7W6BYM5_9HYPH</name>
<proteinExistence type="predicted"/>
<accession>A0A7W6BYM5</accession>
<comment type="caution">
    <text evidence="4">The sequence shown here is derived from an EMBL/GenBank/DDBJ whole genome shotgun (WGS) entry which is preliminary data.</text>
</comment>
<evidence type="ECO:0000313" key="5">
    <source>
        <dbReference type="Proteomes" id="UP000531216"/>
    </source>
</evidence>
<dbReference type="PANTHER" id="PTHR30204">
    <property type="entry name" value="REDOX-CYCLING DRUG-SENSING TRANSCRIPTIONAL ACTIVATOR SOXR"/>
    <property type="match status" value="1"/>
</dbReference>
<dbReference type="InterPro" id="IPR009061">
    <property type="entry name" value="DNA-bd_dom_put_sf"/>
</dbReference>
<reference evidence="4 5" key="1">
    <citation type="submission" date="2020-08" db="EMBL/GenBank/DDBJ databases">
        <title>Genomic Encyclopedia of Type Strains, Phase IV (KMG-IV): sequencing the most valuable type-strain genomes for metagenomic binning, comparative biology and taxonomic classification.</title>
        <authorList>
            <person name="Goeker M."/>
        </authorList>
    </citation>
    <scope>NUCLEOTIDE SEQUENCE [LARGE SCALE GENOMIC DNA]</scope>
    <source>
        <strain evidence="4 5">DSM 25024</strain>
    </source>
</reference>
<dbReference type="SMART" id="SM00422">
    <property type="entry name" value="HTH_MERR"/>
    <property type="match status" value="1"/>
</dbReference>
<dbReference type="PROSITE" id="PS50937">
    <property type="entry name" value="HTH_MERR_2"/>
    <property type="match status" value="1"/>
</dbReference>
<keyword evidence="5" id="KW-1185">Reference proteome</keyword>
<dbReference type="Gene3D" id="1.10.1660.10">
    <property type="match status" value="1"/>
</dbReference>
<dbReference type="InterPro" id="IPR047057">
    <property type="entry name" value="MerR_fam"/>
</dbReference>
<dbReference type="PANTHER" id="PTHR30204:SF15">
    <property type="entry name" value="BLL5018 PROTEIN"/>
    <property type="match status" value="1"/>
</dbReference>
<feature type="compositionally biased region" description="Basic and acidic residues" evidence="2">
    <location>
        <begin position="127"/>
        <end position="136"/>
    </location>
</feature>
<feature type="domain" description="HTH merR-type" evidence="3">
    <location>
        <begin position="12"/>
        <end position="80"/>
    </location>
</feature>
<feature type="region of interest" description="Disordered" evidence="2">
    <location>
        <begin position="127"/>
        <end position="158"/>
    </location>
</feature>
<dbReference type="CDD" id="cd04765">
    <property type="entry name" value="HTH_MlrA-like_sg2"/>
    <property type="match status" value="1"/>
</dbReference>
<evidence type="ECO:0000256" key="2">
    <source>
        <dbReference type="SAM" id="MobiDB-lite"/>
    </source>
</evidence>
<dbReference type="EMBL" id="JACIDO010000002">
    <property type="protein sequence ID" value="MBB3935187.1"/>
    <property type="molecule type" value="Genomic_DNA"/>
</dbReference>
<dbReference type="GO" id="GO:0003700">
    <property type="term" value="F:DNA-binding transcription factor activity"/>
    <property type="evidence" value="ECO:0007669"/>
    <property type="project" value="InterPro"/>
</dbReference>
<dbReference type="Proteomes" id="UP000531216">
    <property type="component" value="Unassembled WGS sequence"/>
</dbReference>
<dbReference type="RefSeq" id="WP_090959749.1">
    <property type="nucleotide sequence ID" value="NZ_FOOA01000002.1"/>
</dbReference>
<gene>
    <name evidence="4" type="ORF">GGR05_001315</name>
</gene>
<dbReference type="GO" id="GO:0003677">
    <property type="term" value="F:DNA binding"/>
    <property type="evidence" value="ECO:0007669"/>
    <property type="project" value="UniProtKB-KW"/>
</dbReference>
<dbReference type="SUPFAM" id="SSF46955">
    <property type="entry name" value="Putative DNA-binding domain"/>
    <property type="match status" value="1"/>
</dbReference>
<keyword evidence="1 4" id="KW-0238">DNA-binding</keyword>
<evidence type="ECO:0000313" key="4">
    <source>
        <dbReference type="EMBL" id="MBB3935187.1"/>
    </source>
</evidence>
<dbReference type="Pfam" id="PF13411">
    <property type="entry name" value="MerR_1"/>
    <property type="match status" value="1"/>
</dbReference>
<evidence type="ECO:0000259" key="3">
    <source>
        <dbReference type="PROSITE" id="PS50937"/>
    </source>
</evidence>
<evidence type="ECO:0000256" key="1">
    <source>
        <dbReference type="ARBA" id="ARBA00023125"/>
    </source>
</evidence>
<sequence length="184" mass="20641">MSGEKSADAFRTISEAAEELDLPPHVLRFWETRFPQIKPMKRGGGRRYYRPDDVELLKGIRYLLYVRGFTIRGVQRILKESGHRAVMAIGAGDLSGLERLQSGKGQRVEPEAAAEIEEVDELPADEIDHPVPEQRRGPLSNLLRRDREGAGHAGGNALSRDGVDRLNGVILELLELKRLLDQVR</sequence>